<sequence length="92" mass="10796">MTKVALEASHLEFKAKMQYQEVEQIRHIQKNLQEKKSIEKLLYQNVFILIKLPYFNASNANILKSTNVIDNPNNASKYIQQNNESFRDDVPQ</sequence>
<accession>A0A5J4VKF9</accession>
<gene>
    <name evidence="2" type="ORF">EZS28_021527</name>
</gene>
<comment type="caution">
    <text evidence="2">The sequence shown here is derived from an EMBL/GenBank/DDBJ whole genome shotgun (WGS) entry which is preliminary data.</text>
</comment>
<dbReference type="AlphaFoldDB" id="A0A5J4VKF9"/>
<feature type="compositionally biased region" description="Polar residues" evidence="1">
    <location>
        <begin position="73"/>
        <end position="84"/>
    </location>
</feature>
<feature type="region of interest" description="Disordered" evidence="1">
    <location>
        <begin position="73"/>
        <end position="92"/>
    </location>
</feature>
<evidence type="ECO:0000313" key="3">
    <source>
        <dbReference type="Proteomes" id="UP000324800"/>
    </source>
</evidence>
<evidence type="ECO:0000256" key="1">
    <source>
        <dbReference type="SAM" id="MobiDB-lite"/>
    </source>
</evidence>
<protein>
    <submittedName>
        <fullName evidence="2">Uncharacterized protein</fullName>
    </submittedName>
</protein>
<proteinExistence type="predicted"/>
<name>A0A5J4VKF9_9EUKA</name>
<dbReference type="EMBL" id="SNRW01006502">
    <property type="protein sequence ID" value="KAA6382946.1"/>
    <property type="molecule type" value="Genomic_DNA"/>
</dbReference>
<organism evidence="2 3">
    <name type="scientific">Streblomastix strix</name>
    <dbReference type="NCBI Taxonomy" id="222440"/>
    <lineage>
        <taxon>Eukaryota</taxon>
        <taxon>Metamonada</taxon>
        <taxon>Preaxostyla</taxon>
        <taxon>Oxymonadida</taxon>
        <taxon>Streblomastigidae</taxon>
        <taxon>Streblomastix</taxon>
    </lineage>
</organism>
<dbReference type="Proteomes" id="UP000324800">
    <property type="component" value="Unassembled WGS sequence"/>
</dbReference>
<evidence type="ECO:0000313" key="2">
    <source>
        <dbReference type="EMBL" id="KAA6382946.1"/>
    </source>
</evidence>
<reference evidence="2 3" key="1">
    <citation type="submission" date="2019-03" db="EMBL/GenBank/DDBJ databases">
        <title>Single cell metagenomics reveals metabolic interactions within the superorganism composed of flagellate Streblomastix strix and complex community of Bacteroidetes bacteria on its surface.</title>
        <authorList>
            <person name="Treitli S.C."/>
            <person name="Kolisko M."/>
            <person name="Husnik F."/>
            <person name="Keeling P."/>
            <person name="Hampl V."/>
        </authorList>
    </citation>
    <scope>NUCLEOTIDE SEQUENCE [LARGE SCALE GENOMIC DNA]</scope>
    <source>
        <strain evidence="2">ST1C</strain>
    </source>
</reference>